<protein>
    <submittedName>
        <fullName evidence="2">Uncharacterized protein</fullName>
    </submittedName>
</protein>
<feature type="region of interest" description="Disordered" evidence="1">
    <location>
        <begin position="129"/>
        <end position="158"/>
    </location>
</feature>
<feature type="compositionally biased region" description="Basic and acidic residues" evidence="1">
    <location>
        <begin position="129"/>
        <end position="146"/>
    </location>
</feature>
<dbReference type="OrthoDB" id="59728at2759"/>
<comment type="caution">
    <text evidence="2">The sequence shown here is derived from an EMBL/GenBank/DDBJ whole genome shotgun (WGS) entry which is preliminary data.</text>
</comment>
<keyword evidence="3" id="KW-1185">Reference proteome</keyword>
<name>A0A024GC61_9STRA</name>
<dbReference type="AlphaFoldDB" id="A0A024GC61"/>
<organism evidence="2 3">
    <name type="scientific">Albugo candida</name>
    <dbReference type="NCBI Taxonomy" id="65357"/>
    <lineage>
        <taxon>Eukaryota</taxon>
        <taxon>Sar</taxon>
        <taxon>Stramenopiles</taxon>
        <taxon>Oomycota</taxon>
        <taxon>Peronosporomycetes</taxon>
        <taxon>Albuginales</taxon>
        <taxon>Albuginaceae</taxon>
        <taxon>Albugo</taxon>
    </lineage>
</organism>
<dbReference type="InParanoid" id="A0A024GC61"/>
<accession>A0A024GC61</accession>
<gene>
    <name evidence="2" type="ORF">BN9_049240</name>
</gene>
<proteinExistence type="predicted"/>
<dbReference type="EMBL" id="CAIX01000062">
    <property type="protein sequence ID" value="CCI44140.1"/>
    <property type="molecule type" value="Genomic_DNA"/>
</dbReference>
<evidence type="ECO:0000313" key="3">
    <source>
        <dbReference type="Proteomes" id="UP000053237"/>
    </source>
</evidence>
<evidence type="ECO:0000256" key="1">
    <source>
        <dbReference type="SAM" id="MobiDB-lite"/>
    </source>
</evidence>
<reference evidence="2 3" key="1">
    <citation type="submission" date="2012-05" db="EMBL/GenBank/DDBJ databases">
        <title>Recombination and specialization in a pathogen metapopulation.</title>
        <authorList>
            <person name="Gardiner A."/>
            <person name="Kemen E."/>
            <person name="Schultz-Larsen T."/>
            <person name="MacLean D."/>
            <person name="Van Oosterhout C."/>
            <person name="Jones J.D.G."/>
        </authorList>
    </citation>
    <scope>NUCLEOTIDE SEQUENCE [LARGE SCALE GENOMIC DNA]</scope>
    <source>
        <strain evidence="2 3">Ac Nc2</strain>
    </source>
</reference>
<dbReference type="Proteomes" id="UP000053237">
    <property type="component" value="Unassembled WGS sequence"/>
</dbReference>
<evidence type="ECO:0000313" key="2">
    <source>
        <dbReference type="EMBL" id="CCI44140.1"/>
    </source>
</evidence>
<sequence length="294" mass="33717">MFSQVSNVSEGYDIKQPINPGVHGETGSSYLRTGNLNERFWSNIHESTVKALNKVQDRERKQEEIQAFLQASRNVEGARSRPSNQFIRGHDAITRTSPLAYARKEERVRQYCGVVRRIYSKIEENKCMEEDKRPSIKRRASIENERSPSPAGPASGHNYCCDIRSVTMASSKSGSEESLEMDEIGDQALLNAMDRLSGIISKNSDLFSQNNCIEGNMLNSMVQKFEDMRQHQRMYLDRLVNIEERRANAMEAMLQYKIRKEERKVRDATYLIELQTTRAHDTTDSRRVVHCGSS</sequence>